<dbReference type="STRING" id="95161.SAMN05660874_01081"/>
<evidence type="ECO:0000313" key="1">
    <source>
        <dbReference type="EMBL" id="SFS43355.1"/>
    </source>
</evidence>
<dbReference type="PANTHER" id="PTHR36221">
    <property type="entry name" value="DUF742 DOMAIN-CONTAINING PROTEIN"/>
    <property type="match status" value="1"/>
</dbReference>
<organism evidence="1 2">
    <name type="scientific">Saccharopolyspora flava</name>
    <dbReference type="NCBI Taxonomy" id="95161"/>
    <lineage>
        <taxon>Bacteria</taxon>
        <taxon>Bacillati</taxon>
        <taxon>Actinomycetota</taxon>
        <taxon>Actinomycetes</taxon>
        <taxon>Pseudonocardiales</taxon>
        <taxon>Pseudonocardiaceae</taxon>
        <taxon>Saccharopolyspora</taxon>
    </lineage>
</organism>
<dbReference type="Pfam" id="PF05331">
    <property type="entry name" value="DUF742"/>
    <property type="match status" value="1"/>
</dbReference>
<name>A0A1I6PTI1_9PSEU</name>
<protein>
    <recommendedName>
        <fullName evidence="3">DUF742 domain-containing protein</fullName>
    </recommendedName>
</protein>
<proteinExistence type="predicted"/>
<dbReference type="Proteomes" id="UP000198852">
    <property type="component" value="Unassembled WGS sequence"/>
</dbReference>
<gene>
    <name evidence="1" type="ORF">SAMN05660874_01081</name>
</gene>
<reference evidence="2" key="1">
    <citation type="submission" date="2016-10" db="EMBL/GenBank/DDBJ databases">
        <authorList>
            <person name="Varghese N."/>
            <person name="Submissions S."/>
        </authorList>
    </citation>
    <scope>NUCLEOTIDE SEQUENCE [LARGE SCALE GENOMIC DNA]</scope>
    <source>
        <strain evidence="2">DSM 44771</strain>
    </source>
</reference>
<sequence>MAEISATLSIPVGVARVLISDMADSGAVTAHDTVESDGSVPSRVLMQRVLEGLRRL</sequence>
<dbReference type="AlphaFoldDB" id="A0A1I6PTI1"/>
<evidence type="ECO:0008006" key="3">
    <source>
        <dbReference type="Google" id="ProtNLM"/>
    </source>
</evidence>
<dbReference type="EMBL" id="FOZX01000001">
    <property type="protein sequence ID" value="SFS43355.1"/>
    <property type="molecule type" value="Genomic_DNA"/>
</dbReference>
<evidence type="ECO:0000313" key="2">
    <source>
        <dbReference type="Proteomes" id="UP000198852"/>
    </source>
</evidence>
<accession>A0A1I6PTI1</accession>
<keyword evidence="2" id="KW-1185">Reference proteome</keyword>
<dbReference type="InterPro" id="IPR007995">
    <property type="entry name" value="DUF742"/>
</dbReference>
<dbReference type="PANTHER" id="PTHR36221:SF1">
    <property type="entry name" value="DUF742 DOMAIN-CONTAINING PROTEIN"/>
    <property type="match status" value="1"/>
</dbReference>